<keyword evidence="2" id="KW-1185">Reference proteome</keyword>
<proteinExistence type="predicted"/>
<name>A0AA35WSG8_GEOBA</name>
<dbReference type="PANTHER" id="PTHR34504:SF4">
    <property type="entry name" value="ANTITOXIN HICB"/>
    <property type="match status" value="1"/>
</dbReference>
<dbReference type="Proteomes" id="UP001174909">
    <property type="component" value="Unassembled WGS sequence"/>
</dbReference>
<reference evidence="1" key="1">
    <citation type="submission" date="2023-03" db="EMBL/GenBank/DDBJ databases">
        <authorList>
            <person name="Steffen K."/>
            <person name="Cardenas P."/>
        </authorList>
    </citation>
    <scope>NUCLEOTIDE SEQUENCE</scope>
</reference>
<dbReference type="AlphaFoldDB" id="A0AA35WSG8"/>
<sequence length="92" mass="10184">MICQDSHSEISGFYRLEVAVKTPKGGRQFYVLVKDDGEGGYIGIAPELKGCLSHGLTLNELMSNMDEVIRLCLEDGEEAENPCFFGIQRVTI</sequence>
<evidence type="ECO:0000313" key="2">
    <source>
        <dbReference type="Proteomes" id="UP001174909"/>
    </source>
</evidence>
<dbReference type="SUPFAM" id="SSF143100">
    <property type="entry name" value="TTHA1013/TTHA0281-like"/>
    <property type="match status" value="1"/>
</dbReference>
<gene>
    <name evidence="1" type="ORF">GBAR_LOCUS17683</name>
</gene>
<dbReference type="Gene3D" id="3.30.160.250">
    <property type="match status" value="1"/>
</dbReference>
<dbReference type="PANTHER" id="PTHR34504">
    <property type="entry name" value="ANTITOXIN HICB"/>
    <property type="match status" value="1"/>
</dbReference>
<dbReference type="InterPro" id="IPR035069">
    <property type="entry name" value="TTHA1013/TTHA0281-like"/>
</dbReference>
<dbReference type="InterPro" id="IPR051404">
    <property type="entry name" value="TA_system_antitoxin"/>
</dbReference>
<protein>
    <submittedName>
        <fullName evidence="1">UPF0150 protein ssr1258</fullName>
    </submittedName>
</protein>
<evidence type="ECO:0000313" key="1">
    <source>
        <dbReference type="EMBL" id="CAI8031164.1"/>
    </source>
</evidence>
<accession>A0AA35WSG8</accession>
<dbReference type="EMBL" id="CASHTH010002521">
    <property type="protein sequence ID" value="CAI8031164.1"/>
    <property type="molecule type" value="Genomic_DNA"/>
</dbReference>
<comment type="caution">
    <text evidence="1">The sequence shown here is derived from an EMBL/GenBank/DDBJ whole genome shotgun (WGS) entry which is preliminary data.</text>
</comment>
<organism evidence="1 2">
    <name type="scientific">Geodia barretti</name>
    <name type="common">Barrett's horny sponge</name>
    <dbReference type="NCBI Taxonomy" id="519541"/>
    <lineage>
        <taxon>Eukaryota</taxon>
        <taxon>Metazoa</taxon>
        <taxon>Porifera</taxon>
        <taxon>Demospongiae</taxon>
        <taxon>Heteroscleromorpha</taxon>
        <taxon>Tetractinellida</taxon>
        <taxon>Astrophorina</taxon>
        <taxon>Geodiidae</taxon>
        <taxon>Geodia</taxon>
    </lineage>
</organism>